<dbReference type="GO" id="GO:0016787">
    <property type="term" value="F:hydrolase activity"/>
    <property type="evidence" value="ECO:0007669"/>
    <property type="project" value="UniProtKB-KW"/>
</dbReference>
<evidence type="ECO:0000313" key="3">
    <source>
        <dbReference type="Proteomes" id="UP001597453"/>
    </source>
</evidence>
<reference evidence="3" key="1">
    <citation type="journal article" date="2019" name="Int. J. Syst. Evol. Microbiol.">
        <title>The Global Catalogue of Microorganisms (GCM) 10K type strain sequencing project: providing services to taxonomists for standard genome sequencing and annotation.</title>
        <authorList>
            <consortium name="The Broad Institute Genomics Platform"/>
            <consortium name="The Broad Institute Genome Sequencing Center for Infectious Disease"/>
            <person name="Wu L."/>
            <person name="Ma J."/>
        </authorList>
    </citation>
    <scope>NUCLEOTIDE SEQUENCE [LARGE SCALE GENOMIC DNA]</scope>
    <source>
        <strain evidence="3">TISTR 1511</strain>
    </source>
</reference>
<dbReference type="Gene3D" id="3.10.310.70">
    <property type="match status" value="1"/>
</dbReference>
<dbReference type="Gene3D" id="3.20.20.140">
    <property type="entry name" value="Metal-dependent hydrolases"/>
    <property type="match status" value="1"/>
</dbReference>
<evidence type="ECO:0000259" key="1">
    <source>
        <dbReference type="Pfam" id="PF07969"/>
    </source>
</evidence>
<protein>
    <submittedName>
        <fullName evidence="2">Amidohydrolase</fullName>
        <ecNumber evidence="2">3.5.-.-</ecNumber>
    </submittedName>
</protein>
<dbReference type="Gene3D" id="2.30.40.10">
    <property type="entry name" value="Urease, subunit C, domain 1"/>
    <property type="match status" value="1"/>
</dbReference>
<feature type="domain" description="Amidohydrolase 3" evidence="1">
    <location>
        <begin position="54"/>
        <end position="528"/>
    </location>
</feature>
<proteinExistence type="predicted"/>
<evidence type="ECO:0000313" key="2">
    <source>
        <dbReference type="EMBL" id="MFD2675515.1"/>
    </source>
</evidence>
<organism evidence="2 3">
    <name type="scientific">Gulosibacter bifidus</name>
    <dbReference type="NCBI Taxonomy" id="272239"/>
    <lineage>
        <taxon>Bacteria</taxon>
        <taxon>Bacillati</taxon>
        <taxon>Actinomycetota</taxon>
        <taxon>Actinomycetes</taxon>
        <taxon>Micrococcales</taxon>
        <taxon>Microbacteriaceae</taxon>
        <taxon>Gulosibacter</taxon>
    </lineage>
</organism>
<dbReference type="PANTHER" id="PTHR22642">
    <property type="entry name" value="IMIDAZOLONEPROPIONASE"/>
    <property type="match status" value="1"/>
</dbReference>
<comment type="caution">
    <text evidence="2">The sequence shown here is derived from an EMBL/GenBank/DDBJ whole genome shotgun (WGS) entry which is preliminary data.</text>
</comment>
<dbReference type="Proteomes" id="UP001597453">
    <property type="component" value="Unassembled WGS sequence"/>
</dbReference>
<dbReference type="EC" id="3.5.-.-" evidence="2"/>
<keyword evidence="3" id="KW-1185">Reference proteome</keyword>
<dbReference type="SUPFAM" id="SSF51338">
    <property type="entry name" value="Composite domain of metallo-dependent hydrolases"/>
    <property type="match status" value="1"/>
</dbReference>
<dbReference type="EMBL" id="JBHUNF010000010">
    <property type="protein sequence ID" value="MFD2675515.1"/>
    <property type="molecule type" value="Genomic_DNA"/>
</dbReference>
<dbReference type="RefSeq" id="WP_066059136.1">
    <property type="nucleotide sequence ID" value="NZ_JBHUNF010000010.1"/>
</dbReference>
<dbReference type="PANTHER" id="PTHR22642:SF2">
    <property type="entry name" value="PROTEIN LONG AFTER FAR-RED 3"/>
    <property type="match status" value="1"/>
</dbReference>
<gene>
    <name evidence="2" type="ORF">ACFSUQ_09460</name>
</gene>
<accession>A0ABW5RL66</accession>
<sequence length="533" mass="58224">MTDTKFIRAGRVISEFSKDADTVAIRQGKIAAVGKFEALRQERPDAPVESFPDAVITAGLIDGHAHPVWGLEMSRGADLSACETRADLIQALQQEAATLGSDDWVFGWGMLPTALETDEVTNDFITEALGADRYVYITMFDAHSALVSDPVLALAELSEPVSTVDGGGIVQRRDGSGLSGHVLEFSAIDLVLPVVPRPSVEFQANRLVELLTGMAEAGLTEAYVPDARPRDLVAILEHIEANGELPIRLRISPWCTPDMEAADVQRLVDQQGQGGRRWCFEGVKLFIDGTVDGGTAWLEEPDTYGECLSSFWHDPQKYAEHVRTLHLNGVATITHAIGDQGVRFVAETLAALPKNGVQHRIDHLEIVAEDVIEFIGENQLTVCVQPSHCTLFTHPEGADTWSKRLGAPRNQQGWKTRSFLQAGVVEALGSDWPVADYDPRGIIADAQLRYPHDRNTKPIHPEQALTAAEALRGYTGYVPRSVGRTGSTLQVGEPADLTVWARDPRDTDPVDLPKVEILATCVDGQFVVDTRKH</sequence>
<dbReference type="SUPFAM" id="SSF51556">
    <property type="entry name" value="Metallo-dependent hydrolases"/>
    <property type="match status" value="1"/>
</dbReference>
<dbReference type="InterPro" id="IPR011059">
    <property type="entry name" value="Metal-dep_hydrolase_composite"/>
</dbReference>
<dbReference type="InterPro" id="IPR032466">
    <property type="entry name" value="Metal_Hydrolase"/>
</dbReference>
<name>A0ABW5RL66_9MICO</name>
<dbReference type="InterPro" id="IPR013108">
    <property type="entry name" value="Amidohydro_3"/>
</dbReference>
<dbReference type="Pfam" id="PF07969">
    <property type="entry name" value="Amidohydro_3"/>
    <property type="match status" value="1"/>
</dbReference>
<keyword evidence="2" id="KW-0378">Hydrolase</keyword>